<sequence length="153" mass="16884">MIPRGCICSDDRQHVRCGEMEDTSWGARRAGHGARFQAGCHWSKLTEKPWDGRVPQARPLFRRLKVTSTALKLLVPKGSAVTSVVGMGKRQGMHNLDLPSLAAAEYLTTDPTNVVGVSKFCQKTKVPLLCEELRNSSRLAKAIPSALPFMWLP</sequence>
<proteinExistence type="predicted"/>
<reference evidence="1 2" key="1">
    <citation type="journal article" date="2024" name="Commun. Biol.">
        <title>Comparative genomic analysis of thermophilic fungi reveals convergent evolutionary adaptations and gene losses.</title>
        <authorList>
            <person name="Steindorff A.S."/>
            <person name="Aguilar-Pontes M.V."/>
            <person name="Robinson A.J."/>
            <person name="Andreopoulos B."/>
            <person name="LaButti K."/>
            <person name="Kuo A."/>
            <person name="Mondo S."/>
            <person name="Riley R."/>
            <person name="Otillar R."/>
            <person name="Haridas S."/>
            <person name="Lipzen A."/>
            <person name="Grimwood J."/>
            <person name="Schmutz J."/>
            <person name="Clum A."/>
            <person name="Reid I.D."/>
            <person name="Moisan M.C."/>
            <person name="Butler G."/>
            <person name="Nguyen T.T.M."/>
            <person name="Dewar K."/>
            <person name="Conant G."/>
            <person name="Drula E."/>
            <person name="Henrissat B."/>
            <person name="Hansel C."/>
            <person name="Singer S."/>
            <person name="Hutchinson M.I."/>
            <person name="de Vries R.P."/>
            <person name="Natvig D.O."/>
            <person name="Powell A.J."/>
            <person name="Tsang A."/>
            <person name="Grigoriev I.V."/>
        </authorList>
    </citation>
    <scope>NUCLEOTIDE SEQUENCE [LARGE SCALE GENOMIC DNA]</scope>
    <source>
        <strain evidence="1 2">ATCC 24622</strain>
    </source>
</reference>
<evidence type="ECO:0000313" key="1">
    <source>
        <dbReference type="EMBL" id="KAL1869185.1"/>
    </source>
</evidence>
<accession>A0ABR3WZW3</accession>
<protein>
    <submittedName>
        <fullName evidence="1">Uncharacterized protein</fullName>
    </submittedName>
</protein>
<organism evidence="1 2">
    <name type="scientific">Phialemonium thermophilum</name>
    <dbReference type="NCBI Taxonomy" id="223376"/>
    <lineage>
        <taxon>Eukaryota</taxon>
        <taxon>Fungi</taxon>
        <taxon>Dikarya</taxon>
        <taxon>Ascomycota</taxon>
        <taxon>Pezizomycotina</taxon>
        <taxon>Sordariomycetes</taxon>
        <taxon>Sordariomycetidae</taxon>
        <taxon>Cephalothecales</taxon>
        <taxon>Cephalothecaceae</taxon>
        <taxon>Phialemonium</taxon>
    </lineage>
</organism>
<gene>
    <name evidence="1" type="ORF">VTK73DRAFT_3321</name>
</gene>
<name>A0ABR3WZW3_9PEZI</name>
<comment type="caution">
    <text evidence="1">The sequence shown here is derived from an EMBL/GenBank/DDBJ whole genome shotgun (WGS) entry which is preliminary data.</text>
</comment>
<evidence type="ECO:0000313" key="2">
    <source>
        <dbReference type="Proteomes" id="UP001586593"/>
    </source>
</evidence>
<dbReference type="EMBL" id="JAZHXJ010000200">
    <property type="protein sequence ID" value="KAL1869185.1"/>
    <property type="molecule type" value="Genomic_DNA"/>
</dbReference>
<dbReference type="Proteomes" id="UP001586593">
    <property type="component" value="Unassembled WGS sequence"/>
</dbReference>
<keyword evidence="2" id="KW-1185">Reference proteome</keyword>